<evidence type="ECO:0008006" key="4">
    <source>
        <dbReference type="Google" id="ProtNLM"/>
    </source>
</evidence>
<feature type="non-terminal residue" evidence="3">
    <location>
        <position position="1"/>
    </location>
</feature>
<protein>
    <recommendedName>
        <fullName evidence="4">Ldh family oxidoreductase</fullName>
    </recommendedName>
</protein>
<comment type="similarity">
    <text evidence="1">Belongs to the LDH2/MDH2 oxidoreductase family.</text>
</comment>
<dbReference type="InterPro" id="IPR036111">
    <property type="entry name" value="Mal/L-sulfo/L-lacto_DH-like_sf"/>
</dbReference>
<comment type="caution">
    <text evidence="3">The sequence shown here is derived from an EMBL/GenBank/DDBJ whole genome shotgun (WGS) entry which is preliminary data.</text>
</comment>
<sequence length="171" mass="18896">VVATGKIRMSALKNEPIPLGWAMDKNGEPTTNVQAAMDGLLMPMGSHKGYGMALVNDVLCGVLSGGHFGTDIPKAEADRGGGTTVMGYCHFFMALDIRHFMPVAEFKERVDRMVRMMKSSRLARGQNRIYLPGEIEFETQRQRIKEGIPYSKGVISKLEKLAQGLHLPIDF</sequence>
<keyword evidence="2" id="KW-0560">Oxidoreductase</keyword>
<dbReference type="SUPFAM" id="SSF89733">
    <property type="entry name" value="L-sulfolactate dehydrogenase-like"/>
    <property type="match status" value="1"/>
</dbReference>
<dbReference type="EMBL" id="BARU01011591">
    <property type="protein sequence ID" value="GAH31843.1"/>
    <property type="molecule type" value="Genomic_DNA"/>
</dbReference>
<dbReference type="GO" id="GO:0016491">
    <property type="term" value="F:oxidoreductase activity"/>
    <property type="evidence" value="ECO:0007669"/>
    <property type="project" value="UniProtKB-KW"/>
</dbReference>
<dbReference type="InterPro" id="IPR003767">
    <property type="entry name" value="Malate/L-lactate_DH-like"/>
</dbReference>
<dbReference type="InterPro" id="IPR043143">
    <property type="entry name" value="Mal/L-sulf/L-lact_DH-like_NADP"/>
</dbReference>
<gene>
    <name evidence="3" type="ORF">S03H2_21711</name>
</gene>
<proteinExistence type="inferred from homology"/>
<dbReference type="PANTHER" id="PTHR11091:SF0">
    <property type="entry name" value="MALATE DEHYDROGENASE"/>
    <property type="match status" value="1"/>
</dbReference>
<name>X1GFN6_9ZZZZ</name>
<dbReference type="AlphaFoldDB" id="X1GFN6"/>
<dbReference type="PANTHER" id="PTHR11091">
    <property type="entry name" value="OXIDOREDUCTASE-RELATED"/>
    <property type="match status" value="1"/>
</dbReference>
<evidence type="ECO:0000256" key="1">
    <source>
        <dbReference type="ARBA" id="ARBA00006056"/>
    </source>
</evidence>
<evidence type="ECO:0000256" key="2">
    <source>
        <dbReference type="ARBA" id="ARBA00023002"/>
    </source>
</evidence>
<dbReference type="Gene3D" id="3.30.1370.60">
    <property type="entry name" value="Hypothetical oxidoreductase yiak, domain 2"/>
    <property type="match status" value="1"/>
</dbReference>
<accession>X1GFN6</accession>
<evidence type="ECO:0000313" key="3">
    <source>
        <dbReference type="EMBL" id="GAH31843.1"/>
    </source>
</evidence>
<organism evidence="3">
    <name type="scientific">marine sediment metagenome</name>
    <dbReference type="NCBI Taxonomy" id="412755"/>
    <lineage>
        <taxon>unclassified sequences</taxon>
        <taxon>metagenomes</taxon>
        <taxon>ecological metagenomes</taxon>
    </lineage>
</organism>
<dbReference type="Pfam" id="PF02615">
    <property type="entry name" value="Ldh_2"/>
    <property type="match status" value="1"/>
</dbReference>
<reference evidence="3" key="1">
    <citation type="journal article" date="2014" name="Front. Microbiol.">
        <title>High frequency of phylogenetically diverse reductive dehalogenase-homologous genes in deep subseafloor sedimentary metagenomes.</title>
        <authorList>
            <person name="Kawai M."/>
            <person name="Futagami T."/>
            <person name="Toyoda A."/>
            <person name="Takaki Y."/>
            <person name="Nishi S."/>
            <person name="Hori S."/>
            <person name="Arai W."/>
            <person name="Tsubouchi T."/>
            <person name="Morono Y."/>
            <person name="Uchiyama I."/>
            <person name="Ito T."/>
            <person name="Fujiyama A."/>
            <person name="Inagaki F."/>
            <person name="Takami H."/>
        </authorList>
    </citation>
    <scope>NUCLEOTIDE SEQUENCE</scope>
    <source>
        <strain evidence="3">Expedition CK06-06</strain>
    </source>
</reference>